<accession>X1D652</accession>
<name>X1D652_9ZZZZ</name>
<comment type="caution">
    <text evidence="1">The sequence shown here is derived from an EMBL/GenBank/DDBJ whole genome shotgun (WGS) entry which is preliminary data.</text>
</comment>
<evidence type="ECO:0000313" key="1">
    <source>
        <dbReference type="EMBL" id="GAH16231.1"/>
    </source>
</evidence>
<sequence length="80" mass="8816">MGERDFSVEDSLFSEAEFVTGLADLTAQGLIEWGSDTKLRLTSKGIFHGIKLVKEVGSSDWIVLSLLYEKISGIIRPGQE</sequence>
<gene>
    <name evidence="1" type="ORF">S01H4_52962</name>
</gene>
<proteinExistence type="predicted"/>
<organism evidence="1">
    <name type="scientific">marine sediment metagenome</name>
    <dbReference type="NCBI Taxonomy" id="412755"/>
    <lineage>
        <taxon>unclassified sequences</taxon>
        <taxon>metagenomes</taxon>
        <taxon>ecological metagenomes</taxon>
    </lineage>
</organism>
<dbReference type="AlphaFoldDB" id="X1D652"/>
<dbReference type="EMBL" id="BART01030309">
    <property type="protein sequence ID" value="GAH16231.1"/>
    <property type="molecule type" value="Genomic_DNA"/>
</dbReference>
<protein>
    <submittedName>
        <fullName evidence="1">Uncharacterized protein</fullName>
    </submittedName>
</protein>
<reference evidence="1" key="1">
    <citation type="journal article" date="2014" name="Front. Microbiol.">
        <title>High frequency of phylogenetically diverse reductive dehalogenase-homologous genes in deep subseafloor sedimentary metagenomes.</title>
        <authorList>
            <person name="Kawai M."/>
            <person name="Futagami T."/>
            <person name="Toyoda A."/>
            <person name="Takaki Y."/>
            <person name="Nishi S."/>
            <person name="Hori S."/>
            <person name="Arai W."/>
            <person name="Tsubouchi T."/>
            <person name="Morono Y."/>
            <person name="Uchiyama I."/>
            <person name="Ito T."/>
            <person name="Fujiyama A."/>
            <person name="Inagaki F."/>
            <person name="Takami H."/>
        </authorList>
    </citation>
    <scope>NUCLEOTIDE SEQUENCE</scope>
    <source>
        <strain evidence="1">Expedition CK06-06</strain>
    </source>
</reference>